<evidence type="ECO:0000256" key="4">
    <source>
        <dbReference type="ARBA" id="ARBA00023125"/>
    </source>
</evidence>
<dbReference type="SMART" id="SM00862">
    <property type="entry name" value="Trans_reg_C"/>
    <property type="match status" value="1"/>
</dbReference>
<dbReference type="InterPro" id="IPR001867">
    <property type="entry name" value="OmpR/PhoB-type_DNA-bd"/>
</dbReference>
<feature type="domain" description="OmpR/PhoB-type" evidence="7">
    <location>
        <begin position="5"/>
        <end position="109"/>
    </location>
</feature>
<dbReference type="SUPFAM" id="SSF48452">
    <property type="entry name" value="TPR-like"/>
    <property type="match status" value="1"/>
</dbReference>
<keyword evidence="4 6" id="KW-0238">DNA-binding</keyword>
<protein>
    <submittedName>
        <fullName evidence="8">BTAD domain-containing putative transcriptional regulator</fullName>
    </submittedName>
</protein>
<dbReference type="SUPFAM" id="SSF46894">
    <property type="entry name" value="C-terminal effector domain of the bipartite response regulators"/>
    <property type="match status" value="1"/>
</dbReference>
<dbReference type="InterPro" id="IPR036388">
    <property type="entry name" value="WH-like_DNA-bd_sf"/>
</dbReference>
<evidence type="ECO:0000256" key="1">
    <source>
        <dbReference type="ARBA" id="ARBA00005820"/>
    </source>
</evidence>
<reference evidence="8 9" key="1">
    <citation type="submission" date="2024-10" db="EMBL/GenBank/DDBJ databases">
        <title>The Natural Products Discovery Center: Release of the First 8490 Sequenced Strains for Exploring Actinobacteria Biosynthetic Diversity.</title>
        <authorList>
            <person name="Kalkreuter E."/>
            <person name="Kautsar S.A."/>
            <person name="Yang D."/>
            <person name="Bader C.D."/>
            <person name="Teijaro C.N."/>
            <person name="Fluegel L."/>
            <person name="Davis C.M."/>
            <person name="Simpson J.R."/>
            <person name="Lauterbach L."/>
            <person name="Steele A.D."/>
            <person name="Gui C."/>
            <person name="Meng S."/>
            <person name="Li G."/>
            <person name="Viehrig K."/>
            <person name="Ye F."/>
            <person name="Su P."/>
            <person name="Kiefer A.F."/>
            <person name="Nichols A."/>
            <person name="Cepeda A.J."/>
            <person name="Yan W."/>
            <person name="Fan B."/>
            <person name="Jiang Y."/>
            <person name="Adhikari A."/>
            <person name="Zheng C.-J."/>
            <person name="Schuster L."/>
            <person name="Cowan T.M."/>
            <person name="Smanski M.J."/>
            <person name="Chevrette M.G."/>
            <person name="De Carvalho L.P.S."/>
            <person name="Shen B."/>
        </authorList>
    </citation>
    <scope>NUCLEOTIDE SEQUENCE [LARGE SCALE GENOMIC DNA]</scope>
    <source>
        <strain evidence="8 9">NPDC053399</strain>
    </source>
</reference>
<keyword evidence="5" id="KW-0804">Transcription</keyword>
<dbReference type="Proteomes" id="UP001614394">
    <property type="component" value="Unassembled WGS sequence"/>
</dbReference>
<dbReference type="Gene3D" id="1.10.10.10">
    <property type="entry name" value="Winged helix-like DNA-binding domain superfamily/Winged helix DNA-binding domain"/>
    <property type="match status" value="1"/>
</dbReference>
<evidence type="ECO:0000256" key="2">
    <source>
        <dbReference type="ARBA" id="ARBA00023012"/>
    </source>
</evidence>
<gene>
    <name evidence="8" type="ORF">ACIGXA_08745</name>
</gene>
<evidence type="ECO:0000256" key="5">
    <source>
        <dbReference type="ARBA" id="ARBA00023163"/>
    </source>
</evidence>
<dbReference type="SMART" id="SM01043">
    <property type="entry name" value="BTAD"/>
    <property type="match status" value="1"/>
</dbReference>
<dbReference type="EMBL" id="JBITYG010000002">
    <property type="protein sequence ID" value="MFI9100602.1"/>
    <property type="molecule type" value="Genomic_DNA"/>
</dbReference>
<dbReference type="InterPro" id="IPR051677">
    <property type="entry name" value="AfsR-DnrI-RedD_regulator"/>
</dbReference>
<dbReference type="PANTHER" id="PTHR35807">
    <property type="entry name" value="TRANSCRIPTIONAL REGULATOR REDD-RELATED"/>
    <property type="match status" value="1"/>
</dbReference>
<dbReference type="RefSeq" id="WP_399645977.1">
    <property type="nucleotide sequence ID" value="NZ_JBITYG010000002.1"/>
</dbReference>
<keyword evidence="3" id="KW-0805">Transcription regulation</keyword>
<keyword evidence="9" id="KW-1185">Reference proteome</keyword>
<dbReference type="PROSITE" id="PS51755">
    <property type="entry name" value="OMPR_PHOB"/>
    <property type="match status" value="1"/>
</dbReference>
<comment type="caution">
    <text evidence="8">The sequence shown here is derived from an EMBL/GenBank/DDBJ whole genome shotgun (WGS) entry which is preliminary data.</text>
</comment>
<dbReference type="InterPro" id="IPR016032">
    <property type="entry name" value="Sig_transdc_resp-reg_C-effctor"/>
</dbReference>
<evidence type="ECO:0000259" key="7">
    <source>
        <dbReference type="PROSITE" id="PS51755"/>
    </source>
</evidence>
<evidence type="ECO:0000256" key="6">
    <source>
        <dbReference type="PROSITE-ProRule" id="PRU01091"/>
    </source>
</evidence>
<dbReference type="Gene3D" id="1.25.40.10">
    <property type="entry name" value="Tetratricopeptide repeat domain"/>
    <property type="match status" value="1"/>
</dbReference>
<name>A0ABW8C3Z0_9ACTN</name>
<dbReference type="InterPro" id="IPR005158">
    <property type="entry name" value="BTAD"/>
</dbReference>
<evidence type="ECO:0000313" key="9">
    <source>
        <dbReference type="Proteomes" id="UP001614394"/>
    </source>
</evidence>
<dbReference type="Pfam" id="PF00486">
    <property type="entry name" value="Trans_reg_C"/>
    <property type="match status" value="1"/>
</dbReference>
<evidence type="ECO:0000313" key="8">
    <source>
        <dbReference type="EMBL" id="MFI9100602.1"/>
    </source>
</evidence>
<keyword evidence="2" id="KW-0902">Two-component regulatory system</keyword>
<accession>A0ABW8C3Z0</accession>
<dbReference type="CDD" id="cd15831">
    <property type="entry name" value="BTAD"/>
    <property type="match status" value="1"/>
</dbReference>
<organism evidence="8 9">
    <name type="scientific">Streptomyces fildesensis</name>
    <dbReference type="NCBI Taxonomy" id="375757"/>
    <lineage>
        <taxon>Bacteria</taxon>
        <taxon>Bacillati</taxon>
        <taxon>Actinomycetota</taxon>
        <taxon>Actinomycetes</taxon>
        <taxon>Kitasatosporales</taxon>
        <taxon>Streptomycetaceae</taxon>
        <taxon>Streptomyces</taxon>
    </lineage>
</organism>
<proteinExistence type="inferred from homology"/>
<dbReference type="Pfam" id="PF03704">
    <property type="entry name" value="BTAD"/>
    <property type="match status" value="1"/>
</dbReference>
<feature type="DNA-binding region" description="OmpR/PhoB-type" evidence="6">
    <location>
        <begin position="5"/>
        <end position="109"/>
    </location>
</feature>
<evidence type="ECO:0000256" key="3">
    <source>
        <dbReference type="ARBA" id="ARBA00023015"/>
    </source>
</evidence>
<comment type="similarity">
    <text evidence="1">Belongs to the AfsR/DnrI/RedD regulatory family.</text>
</comment>
<dbReference type="InterPro" id="IPR011990">
    <property type="entry name" value="TPR-like_helical_dom_sf"/>
</dbReference>
<sequence length="272" mass="29845">MTVKDAPSVWGETMEFRLLGPVTIADENRSISPGGRRQQAVVAALLMHRNTFVPVPRLIDYVWGDEAPPSAVNSLQSYVSRFRKLLEPGPPDGSVRLVRSVPGGYSLHAPDEQIDGVRFARLVSEGRSLLQAGRAMEAYRCLTRALRLWRGPAMAGLADHEPLAAEIARLEELRTSATEYQATAALALGRNEEAVALLKGVIRECPLREGPRAGLMLALYRSGRQAEALALFRTTREMLIDELGVEPGHELARLQQSILRQDPALARPALTV</sequence>
<dbReference type="PANTHER" id="PTHR35807:SF1">
    <property type="entry name" value="TRANSCRIPTIONAL REGULATOR REDD"/>
    <property type="match status" value="1"/>
</dbReference>